<evidence type="ECO:0000313" key="1">
    <source>
        <dbReference type="EMBL" id="KAF7373889.1"/>
    </source>
</evidence>
<protein>
    <recommendedName>
        <fullName evidence="3">F-box domain-containing protein</fullName>
    </recommendedName>
</protein>
<evidence type="ECO:0000313" key="2">
    <source>
        <dbReference type="Proteomes" id="UP000623467"/>
    </source>
</evidence>
<dbReference type="Proteomes" id="UP000623467">
    <property type="component" value="Unassembled WGS sequence"/>
</dbReference>
<dbReference type="OrthoDB" id="2946512at2759"/>
<dbReference type="AlphaFoldDB" id="A0A8H6ZAD9"/>
<sequence>MTFLPVLARWRERRRRYSQPIATIPSKDKISPDGRCALPMELWTHIFLHLEDDALFVAAAVCRPFNELSIRIILLTNGVASSDMSTGNYNIPSRLLRVLLRALFIPTIKNLLCVFTKSTVSLHLPMVTELVGRSTEISSVDMRFPANAPRAGMLDDSKHRAFCTALTALVSRTPRDIIFVSEWHSLRCSSRDLFSLLGRKSTGKKPSFLPITAITSAKLYFQREMLDNVRPFTMLVLDESTTELPFDRLSVALAGWGSSKNRLSAAQLSAMLPKLTLPHLKTLNIFTPGIDPSMLRDFLIRHPQVEKIGDLRWSSSQQVPLLQLPLALPSLREVRAVTAKNLLSLLIATAPSPPRTICVSFHKRGANGRASPFRYLSHRDIPLELKIDDIRWANSFTQTDFALATSLHCVDAVFVSSRDIEDSTVLFPWLRALPALSTVQIFRWEHLASADDLLFLTKARAILAPPGADIQVEFSSAWRFSERIYLIHSTDIDVHGTYYFPCPYFNLPTWYRCDKLG</sequence>
<dbReference type="EMBL" id="JACAZH010000003">
    <property type="protein sequence ID" value="KAF7373889.1"/>
    <property type="molecule type" value="Genomic_DNA"/>
</dbReference>
<comment type="caution">
    <text evidence="1">The sequence shown here is derived from an EMBL/GenBank/DDBJ whole genome shotgun (WGS) entry which is preliminary data.</text>
</comment>
<gene>
    <name evidence="1" type="ORF">MSAN_00601200</name>
</gene>
<dbReference type="CDD" id="cd09917">
    <property type="entry name" value="F-box_SF"/>
    <property type="match status" value="1"/>
</dbReference>
<evidence type="ECO:0008006" key="3">
    <source>
        <dbReference type="Google" id="ProtNLM"/>
    </source>
</evidence>
<name>A0A8H6ZAD9_9AGAR</name>
<keyword evidence="2" id="KW-1185">Reference proteome</keyword>
<reference evidence="1" key="1">
    <citation type="submission" date="2020-05" db="EMBL/GenBank/DDBJ databases">
        <title>Mycena genomes resolve the evolution of fungal bioluminescence.</title>
        <authorList>
            <person name="Tsai I.J."/>
        </authorList>
    </citation>
    <scope>NUCLEOTIDE SEQUENCE</scope>
    <source>
        <strain evidence="1">160909Yilan</strain>
    </source>
</reference>
<accession>A0A8H6ZAD9</accession>
<dbReference type="SUPFAM" id="SSF81383">
    <property type="entry name" value="F-box domain"/>
    <property type="match status" value="1"/>
</dbReference>
<proteinExistence type="predicted"/>
<dbReference type="InterPro" id="IPR036047">
    <property type="entry name" value="F-box-like_dom_sf"/>
</dbReference>
<organism evidence="1 2">
    <name type="scientific">Mycena sanguinolenta</name>
    <dbReference type="NCBI Taxonomy" id="230812"/>
    <lineage>
        <taxon>Eukaryota</taxon>
        <taxon>Fungi</taxon>
        <taxon>Dikarya</taxon>
        <taxon>Basidiomycota</taxon>
        <taxon>Agaricomycotina</taxon>
        <taxon>Agaricomycetes</taxon>
        <taxon>Agaricomycetidae</taxon>
        <taxon>Agaricales</taxon>
        <taxon>Marasmiineae</taxon>
        <taxon>Mycenaceae</taxon>
        <taxon>Mycena</taxon>
    </lineage>
</organism>